<sequence>MRKEPSINSTSKSQLRQSNNQCTYFNKPIYNYPT</sequence>
<gene>
    <name evidence="2" type="ORF">POCTA_138.1.T0190013</name>
</gene>
<evidence type="ECO:0000313" key="3">
    <source>
        <dbReference type="Proteomes" id="UP000683925"/>
    </source>
</evidence>
<dbReference type="EMBL" id="CAJJDP010000019">
    <property type="protein sequence ID" value="CAD8146655.1"/>
    <property type="molecule type" value="Genomic_DNA"/>
</dbReference>
<evidence type="ECO:0000313" key="2">
    <source>
        <dbReference type="EMBL" id="CAD8146655.1"/>
    </source>
</evidence>
<dbReference type="AlphaFoldDB" id="A0A8S1T060"/>
<keyword evidence="3" id="KW-1185">Reference proteome</keyword>
<reference evidence="2" key="1">
    <citation type="submission" date="2021-01" db="EMBL/GenBank/DDBJ databases">
        <authorList>
            <consortium name="Genoscope - CEA"/>
            <person name="William W."/>
        </authorList>
    </citation>
    <scope>NUCLEOTIDE SEQUENCE</scope>
</reference>
<comment type="caution">
    <text evidence="2">The sequence shown here is derived from an EMBL/GenBank/DDBJ whole genome shotgun (WGS) entry which is preliminary data.</text>
</comment>
<dbReference type="Proteomes" id="UP000683925">
    <property type="component" value="Unassembled WGS sequence"/>
</dbReference>
<name>A0A8S1T060_PAROT</name>
<organism evidence="2 3">
    <name type="scientific">Paramecium octaurelia</name>
    <dbReference type="NCBI Taxonomy" id="43137"/>
    <lineage>
        <taxon>Eukaryota</taxon>
        <taxon>Sar</taxon>
        <taxon>Alveolata</taxon>
        <taxon>Ciliophora</taxon>
        <taxon>Intramacronucleata</taxon>
        <taxon>Oligohymenophorea</taxon>
        <taxon>Peniculida</taxon>
        <taxon>Parameciidae</taxon>
        <taxon>Paramecium</taxon>
    </lineage>
</organism>
<proteinExistence type="predicted"/>
<evidence type="ECO:0000256" key="1">
    <source>
        <dbReference type="SAM" id="MobiDB-lite"/>
    </source>
</evidence>
<protein>
    <submittedName>
        <fullName evidence="2">Uncharacterized protein</fullName>
    </submittedName>
</protein>
<accession>A0A8S1T060</accession>
<feature type="region of interest" description="Disordered" evidence="1">
    <location>
        <begin position="1"/>
        <end position="20"/>
    </location>
</feature>